<reference evidence="2 3" key="1">
    <citation type="journal article" date="2019" name="New Phytol.">
        <title>Comparative genomics reveals unique wood-decay strategies and fruiting body development in the Schizophyllaceae.</title>
        <authorList>
            <person name="Almasi E."/>
            <person name="Sahu N."/>
            <person name="Krizsan K."/>
            <person name="Balint B."/>
            <person name="Kovacs G.M."/>
            <person name="Kiss B."/>
            <person name="Cseklye J."/>
            <person name="Drula E."/>
            <person name="Henrissat B."/>
            <person name="Nagy I."/>
            <person name="Chovatia M."/>
            <person name="Adam C."/>
            <person name="LaButti K."/>
            <person name="Lipzen A."/>
            <person name="Riley R."/>
            <person name="Grigoriev I.V."/>
            <person name="Nagy L.G."/>
        </authorList>
    </citation>
    <scope>NUCLEOTIDE SEQUENCE [LARGE SCALE GENOMIC DNA]</scope>
    <source>
        <strain evidence="2 3">NL-1724</strain>
    </source>
</reference>
<evidence type="ECO:0000313" key="2">
    <source>
        <dbReference type="EMBL" id="TRM59808.1"/>
    </source>
</evidence>
<dbReference type="AlphaFoldDB" id="A0A550C4T6"/>
<accession>A0A550C4T6</accession>
<dbReference type="Proteomes" id="UP000320762">
    <property type="component" value="Unassembled WGS sequence"/>
</dbReference>
<evidence type="ECO:0000256" key="1">
    <source>
        <dbReference type="SAM" id="MobiDB-lite"/>
    </source>
</evidence>
<sequence>MPHTGQFDNTAASDKAVKKTMQAKGMGHPTAIDSHPQSDKMFQSAPVVDDAPNAPPEPMETLKNPHSAGTDSAVRAAGATGTMEVTRDAPMRNLPPETVDKL</sequence>
<evidence type="ECO:0000313" key="3">
    <source>
        <dbReference type="Proteomes" id="UP000320762"/>
    </source>
</evidence>
<comment type="caution">
    <text evidence="2">The sequence shown here is derived from an EMBL/GenBank/DDBJ whole genome shotgun (WGS) entry which is preliminary data.</text>
</comment>
<name>A0A550C4T6_9AGAR</name>
<dbReference type="OrthoDB" id="2900396at2759"/>
<protein>
    <recommendedName>
        <fullName evidence="4">SMP domain-containing protein</fullName>
    </recommendedName>
</protein>
<feature type="region of interest" description="Disordered" evidence="1">
    <location>
        <begin position="1"/>
        <end position="102"/>
    </location>
</feature>
<organism evidence="2 3">
    <name type="scientific">Schizophyllum amplum</name>
    <dbReference type="NCBI Taxonomy" id="97359"/>
    <lineage>
        <taxon>Eukaryota</taxon>
        <taxon>Fungi</taxon>
        <taxon>Dikarya</taxon>
        <taxon>Basidiomycota</taxon>
        <taxon>Agaricomycotina</taxon>
        <taxon>Agaricomycetes</taxon>
        <taxon>Agaricomycetidae</taxon>
        <taxon>Agaricales</taxon>
        <taxon>Schizophyllaceae</taxon>
        <taxon>Schizophyllum</taxon>
    </lineage>
</organism>
<gene>
    <name evidence="2" type="ORF">BD626DRAFT_550002</name>
</gene>
<keyword evidence="3" id="KW-1185">Reference proteome</keyword>
<proteinExistence type="predicted"/>
<feature type="compositionally biased region" description="Polar residues" evidence="1">
    <location>
        <begin position="1"/>
        <end position="12"/>
    </location>
</feature>
<evidence type="ECO:0008006" key="4">
    <source>
        <dbReference type="Google" id="ProtNLM"/>
    </source>
</evidence>
<dbReference type="EMBL" id="VDMD01000025">
    <property type="protein sequence ID" value="TRM59808.1"/>
    <property type="molecule type" value="Genomic_DNA"/>
</dbReference>